<dbReference type="GO" id="GO:0015940">
    <property type="term" value="P:pantothenate biosynthetic process"/>
    <property type="evidence" value="ECO:0007669"/>
    <property type="project" value="UniProtKB-UniPathway"/>
</dbReference>
<dbReference type="NCBIfam" id="TIGR00745">
    <property type="entry name" value="apbA_panE"/>
    <property type="match status" value="1"/>
</dbReference>
<evidence type="ECO:0000256" key="2">
    <source>
        <dbReference type="ARBA" id="ARBA00007870"/>
    </source>
</evidence>
<evidence type="ECO:0000256" key="3">
    <source>
        <dbReference type="ARBA" id="ARBA00013014"/>
    </source>
</evidence>
<dbReference type="Pfam" id="PF08546">
    <property type="entry name" value="ApbA_C"/>
    <property type="match status" value="1"/>
</dbReference>
<protein>
    <recommendedName>
        <fullName evidence="4 9">2-dehydropantoate 2-reductase</fullName>
        <ecNumber evidence="3 9">1.1.1.169</ecNumber>
    </recommendedName>
    <alternativeName>
        <fullName evidence="7 9">Ketopantoate reductase</fullName>
    </alternativeName>
</protein>
<dbReference type="GO" id="GO:0008677">
    <property type="term" value="F:2-dehydropantoate 2-reductase activity"/>
    <property type="evidence" value="ECO:0007669"/>
    <property type="project" value="UniProtKB-EC"/>
</dbReference>
<evidence type="ECO:0000256" key="5">
    <source>
        <dbReference type="ARBA" id="ARBA00022857"/>
    </source>
</evidence>
<feature type="domain" description="Ketopantoate reductase N-terminal" evidence="11">
    <location>
        <begin position="5"/>
        <end position="119"/>
    </location>
</feature>
<dbReference type="PANTHER" id="PTHR43765">
    <property type="entry name" value="2-DEHYDROPANTOATE 2-REDUCTASE-RELATED"/>
    <property type="match status" value="1"/>
</dbReference>
<evidence type="ECO:0000256" key="9">
    <source>
        <dbReference type="RuleBase" id="RU362068"/>
    </source>
</evidence>
<dbReference type="InterPro" id="IPR050838">
    <property type="entry name" value="Ketopantoate_reductase"/>
</dbReference>
<evidence type="ECO:0000256" key="6">
    <source>
        <dbReference type="ARBA" id="ARBA00023002"/>
    </source>
</evidence>
<name>A0A7K1S4H5_9BACT</name>
<dbReference type="InterPro" id="IPR036291">
    <property type="entry name" value="NAD(P)-bd_dom_sf"/>
</dbReference>
<dbReference type="RefSeq" id="WP_157582626.1">
    <property type="nucleotide sequence ID" value="NZ_WPIN01000001.1"/>
</dbReference>
<organism evidence="13 14">
    <name type="scientific">Spirosoma arboris</name>
    <dbReference type="NCBI Taxonomy" id="2682092"/>
    <lineage>
        <taxon>Bacteria</taxon>
        <taxon>Pseudomonadati</taxon>
        <taxon>Bacteroidota</taxon>
        <taxon>Cytophagia</taxon>
        <taxon>Cytophagales</taxon>
        <taxon>Cytophagaceae</taxon>
        <taxon>Spirosoma</taxon>
    </lineage>
</organism>
<dbReference type="PANTHER" id="PTHR43765:SF2">
    <property type="entry name" value="2-DEHYDROPANTOATE 2-REDUCTASE"/>
    <property type="match status" value="1"/>
</dbReference>
<evidence type="ECO:0000313" key="14">
    <source>
        <dbReference type="Proteomes" id="UP000436006"/>
    </source>
</evidence>
<dbReference type="AlphaFoldDB" id="A0A7K1S4H5"/>
<dbReference type="Pfam" id="PF02558">
    <property type="entry name" value="ApbA"/>
    <property type="match status" value="1"/>
</dbReference>
<accession>A0A7K1S4H5</accession>
<comment type="pathway">
    <text evidence="1 9">Cofactor biosynthesis; (R)-pantothenate biosynthesis; (R)-pantoate from 3-methyl-2-oxobutanoate: step 2/2.</text>
</comment>
<evidence type="ECO:0000256" key="1">
    <source>
        <dbReference type="ARBA" id="ARBA00004994"/>
    </source>
</evidence>
<evidence type="ECO:0000259" key="12">
    <source>
        <dbReference type="Pfam" id="PF08546"/>
    </source>
</evidence>
<keyword evidence="10" id="KW-0472">Membrane</keyword>
<comment type="caution">
    <text evidence="13">The sequence shown here is derived from an EMBL/GenBank/DDBJ whole genome shotgun (WGS) entry which is preliminary data.</text>
</comment>
<dbReference type="UniPathway" id="UPA00028">
    <property type="reaction ID" value="UER00004"/>
</dbReference>
<evidence type="ECO:0000256" key="7">
    <source>
        <dbReference type="ARBA" id="ARBA00032024"/>
    </source>
</evidence>
<dbReference type="InterPro" id="IPR013328">
    <property type="entry name" value="6PGD_dom2"/>
</dbReference>
<keyword evidence="10" id="KW-0812">Transmembrane</keyword>
<keyword evidence="9" id="KW-0566">Pantothenate biosynthesis</keyword>
<dbReference type="GO" id="GO:0050661">
    <property type="term" value="F:NADP binding"/>
    <property type="evidence" value="ECO:0007669"/>
    <property type="project" value="TreeGrafter"/>
</dbReference>
<keyword evidence="14" id="KW-1185">Reference proteome</keyword>
<evidence type="ECO:0000256" key="8">
    <source>
        <dbReference type="ARBA" id="ARBA00048793"/>
    </source>
</evidence>
<keyword evidence="5 9" id="KW-0521">NADP</keyword>
<dbReference type="SUPFAM" id="SSF51735">
    <property type="entry name" value="NAD(P)-binding Rossmann-fold domains"/>
    <property type="match status" value="1"/>
</dbReference>
<gene>
    <name evidence="13" type="ORF">GO755_00580</name>
</gene>
<feature type="transmembrane region" description="Helical" evidence="10">
    <location>
        <begin position="6"/>
        <end position="25"/>
    </location>
</feature>
<dbReference type="InterPro" id="IPR003710">
    <property type="entry name" value="ApbA"/>
</dbReference>
<comment type="similarity">
    <text evidence="2 9">Belongs to the ketopantoate reductase family.</text>
</comment>
<dbReference type="Gene3D" id="1.10.1040.10">
    <property type="entry name" value="N-(1-d-carboxylethyl)-l-norvaline Dehydrogenase, domain 2"/>
    <property type="match status" value="1"/>
</dbReference>
<evidence type="ECO:0000313" key="13">
    <source>
        <dbReference type="EMBL" id="MVM28506.1"/>
    </source>
</evidence>
<dbReference type="Proteomes" id="UP000436006">
    <property type="component" value="Unassembled WGS sequence"/>
</dbReference>
<keyword evidence="6 9" id="KW-0560">Oxidoreductase</keyword>
<keyword evidence="10" id="KW-1133">Transmembrane helix</keyword>
<dbReference type="GO" id="GO:0005737">
    <property type="term" value="C:cytoplasm"/>
    <property type="evidence" value="ECO:0007669"/>
    <property type="project" value="TreeGrafter"/>
</dbReference>
<dbReference type="EC" id="1.1.1.169" evidence="3 9"/>
<reference evidence="13 14" key="1">
    <citation type="submission" date="2019-12" db="EMBL/GenBank/DDBJ databases">
        <title>Spirosoma sp. HMF4905 genome sequencing and assembly.</title>
        <authorList>
            <person name="Kang H."/>
            <person name="Cha I."/>
            <person name="Kim H."/>
            <person name="Joh K."/>
        </authorList>
    </citation>
    <scope>NUCLEOTIDE SEQUENCE [LARGE SCALE GENOMIC DNA]</scope>
    <source>
        <strain evidence="13 14">HMF4905</strain>
    </source>
</reference>
<evidence type="ECO:0000256" key="4">
    <source>
        <dbReference type="ARBA" id="ARBA00019465"/>
    </source>
</evidence>
<proteinExistence type="inferred from homology"/>
<dbReference type="InterPro" id="IPR008927">
    <property type="entry name" value="6-PGluconate_DH-like_C_sf"/>
</dbReference>
<dbReference type="EMBL" id="WPIN01000001">
    <property type="protein sequence ID" value="MVM28506.1"/>
    <property type="molecule type" value="Genomic_DNA"/>
</dbReference>
<dbReference type="InterPro" id="IPR013332">
    <property type="entry name" value="KPR_N"/>
</dbReference>
<comment type="function">
    <text evidence="9">Catalyzes the NADPH-dependent reduction of ketopantoate into pantoic acid.</text>
</comment>
<dbReference type="InterPro" id="IPR013752">
    <property type="entry name" value="KPA_reductase"/>
</dbReference>
<dbReference type="Gene3D" id="3.40.50.720">
    <property type="entry name" value="NAD(P)-binding Rossmann-like Domain"/>
    <property type="match status" value="1"/>
</dbReference>
<evidence type="ECO:0000259" key="11">
    <source>
        <dbReference type="Pfam" id="PF02558"/>
    </source>
</evidence>
<sequence length="308" mass="33418">MHTPIYIIGVGAIGMTLAVMLRQAGKEVMLVHGRQGNYSEAEASIMVECSDGTVLSATIPIHTLEQVAPLNGLILLTTKSFGNQGLARRLSSKTGQSPLILLQNGLDIEAPFLEADFPEVYRCVLLATSQVRAVHTVSYKPVAASPIGVVRGQESSLAALVEQLNTPQFPFRTEIAIQRAVWEKVITNCVFNAICPLLGIDNGIFHRNASALALAGEIIDECVAVAKEVNIMLNRQEVEQRLLDISQRSDGQLISTLVDINHGRETEIDTLNGAVANLAQRLEKPNLANRTRLLGELIRLKSAVNRVS</sequence>
<evidence type="ECO:0000256" key="10">
    <source>
        <dbReference type="SAM" id="Phobius"/>
    </source>
</evidence>
<feature type="domain" description="Ketopantoate reductase C-terminal" evidence="12">
    <location>
        <begin position="177"/>
        <end position="285"/>
    </location>
</feature>
<dbReference type="SUPFAM" id="SSF48179">
    <property type="entry name" value="6-phosphogluconate dehydrogenase C-terminal domain-like"/>
    <property type="match status" value="1"/>
</dbReference>
<comment type="catalytic activity">
    <reaction evidence="8 9">
        <text>(R)-pantoate + NADP(+) = 2-dehydropantoate + NADPH + H(+)</text>
        <dbReference type="Rhea" id="RHEA:16233"/>
        <dbReference type="ChEBI" id="CHEBI:11561"/>
        <dbReference type="ChEBI" id="CHEBI:15378"/>
        <dbReference type="ChEBI" id="CHEBI:15980"/>
        <dbReference type="ChEBI" id="CHEBI:57783"/>
        <dbReference type="ChEBI" id="CHEBI:58349"/>
        <dbReference type="EC" id="1.1.1.169"/>
    </reaction>
</comment>